<sequence>MAQRAGGLYGGIRFSTASALPQDNIQPSSSSIIPKPIAEKAPAKEPLPVAVEVSQEKQENVETAAPEASTKSSAGWSAALAFAPVRRSTKPKPSTSRLPPGAAFVASLAAAATTAAPQLAPVTAPVDQEPNEPEVSGWGKKIKAPSMVLDEDVNGFRRIQPGEGKRKKKKNINVNQLTWDPFEQYDPFHPNDYHEYKNWKKKEREERRMQERRRVEELKRRREGDWSEDSSENDSEDARYHSPERDEERPMGLGMAKVSSNMETDDHQDIYRPPTPPSQFAAAQVSTGEEAYLRRLQMSRGFVKQSSPPEAPPSFIDSSHSTPEQLQAPPPISPLPQPTFVPSSQPGRDGHPIPQPEETYSSPLAPSAAPPAASSAPLTQDVIDERRKTAAAIAARLSALSKIQLPPVVPVS</sequence>
<protein>
    <submittedName>
        <fullName evidence="1">1761_t:CDS:1</fullName>
    </submittedName>
</protein>
<evidence type="ECO:0000313" key="1">
    <source>
        <dbReference type="EMBL" id="CAG8675349.1"/>
    </source>
</evidence>
<accession>A0ACA9NW63</accession>
<evidence type="ECO:0000313" key="2">
    <source>
        <dbReference type="Proteomes" id="UP000789525"/>
    </source>
</evidence>
<proteinExistence type="predicted"/>
<dbReference type="EMBL" id="CAJVPT010025542">
    <property type="protein sequence ID" value="CAG8675349.1"/>
    <property type="molecule type" value="Genomic_DNA"/>
</dbReference>
<feature type="non-terminal residue" evidence="1">
    <location>
        <position position="412"/>
    </location>
</feature>
<dbReference type="Proteomes" id="UP000789525">
    <property type="component" value="Unassembled WGS sequence"/>
</dbReference>
<comment type="caution">
    <text evidence="1">The sequence shown here is derived from an EMBL/GenBank/DDBJ whole genome shotgun (WGS) entry which is preliminary data.</text>
</comment>
<name>A0ACA9NW63_9GLOM</name>
<reference evidence="1" key="1">
    <citation type="submission" date="2021-06" db="EMBL/GenBank/DDBJ databases">
        <authorList>
            <person name="Kallberg Y."/>
            <person name="Tangrot J."/>
            <person name="Rosling A."/>
        </authorList>
    </citation>
    <scope>NUCLEOTIDE SEQUENCE</scope>
    <source>
        <strain evidence="1">CL356</strain>
    </source>
</reference>
<organism evidence="1 2">
    <name type="scientific">Acaulospora colombiana</name>
    <dbReference type="NCBI Taxonomy" id="27376"/>
    <lineage>
        <taxon>Eukaryota</taxon>
        <taxon>Fungi</taxon>
        <taxon>Fungi incertae sedis</taxon>
        <taxon>Mucoromycota</taxon>
        <taxon>Glomeromycotina</taxon>
        <taxon>Glomeromycetes</taxon>
        <taxon>Diversisporales</taxon>
        <taxon>Acaulosporaceae</taxon>
        <taxon>Acaulospora</taxon>
    </lineage>
</organism>
<gene>
    <name evidence="1" type="ORF">ACOLOM_LOCUS9110</name>
</gene>
<keyword evidence="2" id="KW-1185">Reference proteome</keyword>